<dbReference type="EMBL" id="NJAI01000001">
    <property type="protein sequence ID" value="PHM57203.1"/>
    <property type="molecule type" value="Genomic_DNA"/>
</dbReference>
<protein>
    <submittedName>
        <fullName evidence="2">DNA polymerase</fullName>
    </submittedName>
</protein>
<dbReference type="AlphaFoldDB" id="A0A2G0QDA3"/>
<organism evidence="2 3">
    <name type="scientific">Xenorhabdus hominickii</name>
    <dbReference type="NCBI Taxonomy" id="351679"/>
    <lineage>
        <taxon>Bacteria</taxon>
        <taxon>Pseudomonadati</taxon>
        <taxon>Pseudomonadota</taxon>
        <taxon>Gammaproteobacteria</taxon>
        <taxon>Enterobacterales</taxon>
        <taxon>Morganellaceae</taxon>
        <taxon>Xenorhabdus</taxon>
    </lineage>
</organism>
<reference evidence="2 3" key="1">
    <citation type="journal article" date="2017" name="Nat. Microbiol.">
        <title>Natural product diversity associated with the nematode symbionts Photorhabdus and Xenorhabdus.</title>
        <authorList>
            <person name="Tobias N.J."/>
            <person name="Wolff H."/>
            <person name="Djahanschiri B."/>
            <person name="Grundmann F."/>
            <person name="Kronenwerth M."/>
            <person name="Shi Y.M."/>
            <person name="Simonyi S."/>
            <person name="Grun P."/>
            <person name="Shapiro-Ilan D."/>
            <person name="Pidot S.J."/>
            <person name="Stinear T.P."/>
            <person name="Ebersberger I."/>
            <person name="Bode H.B."/>
        </authorList>
    </citation>
    <scope>NUCLEOTIDE SEQUENCE [LARGE SCALE GENOMIC DNA]</scope>
    <source>
        <strain evidence="2 3">DSM 17903</strain>
    </source>
</reference>
<comment type="caution">
    <text evidence="2">The sequence shown here is derived from an EMBL/GenBank/DDBJ whole genome shotgun (WGS) entry which is preliminary data.</text>
</comment>
<evidence type="ECO:0000313" key="3">
    <source>
        <dbReference type="Proteomes" id="UP000225433"/>
    </source>
</evidence>
<proteinExistence type="predicted"/>
<accession>A0A2G0QDA3</accession>
<dbReference type="RefSeq" id="WP_232326115.1">
    <property type="nucleotide sequence ID" value="NZ_CAWNQJ010000001.1"/>
</dbReference>
<sequence>MTKKSKLKIVTRKKSYTLQDSPFYKLKSKKKLTNLLKVDMETLLRMMNDTENYNEFEEKGKKGKVRKIQHPVGELDVVHTRIASLICRIATPSFLHSGKKQHSNVGNARIHCNSFPLMTTDVCSFFPYRQKEAWFFRFSTQLWNVHQMSQIS</sequence>
<evidence type="ECO:0000313" key="1">
    <source>
        <dbReference type="EMBL" id="PHM55432.1"/>
    </source>
</evidence>
<evidence type="ECO:0000313" key="2">
    <source>
        <dbReference type="EMBL" id="PHM57203.1"/>
    </source>
</evidence>
<name>A0A2G0QDA3_XENHO</name>
<gene>
    <name evidence="2" type="ORF">Xhom_00165</name>
    <name evidence="1" type="ORF">Xhom_02170</name>
</gene>
<dbReference type="EMBL" id="NJAI01000003">
    <property type="protein sequence ID" value="PHM55432.1"/>
    <property type="molecule type" value="Genomic_DNA"/>
</dbReference>
<dbReference type="Proteomes" id="UP000225433">
    <property type="component" value="Unassembled WGS sequence"/>
</dbReference>